<dbReference type="EMBL" id="JANJYI010000006">
    <property type="protein sequence ID" value="KAK2646064.1"/>
    <property type="molecule type" value="Genomic_DNA"/>
</dbReference>
<comment type="caution">
    <text evidence="2">The sequence shown here is derived from an EMBL/GenBank/DDBJ whole genome shotgun (WGS) entry which is preliminary data.</text>
</comment>
<accession>A0AAD9WW51</accession>
<gene>
    <name evidence="2" type="ORF">Ddye_021259</name>
</gene>
<evidence type="ECO:0000256" key="1">
    <source>
        <dbReference type="SAM" id="MobiDB-lite"/>
    </source>
</evidence>
<evidence type="ECO:0000313" key="2">
    <source>
        <dbReference type="EMBL" id="KAK2646064.1"/>
    </source>
</evidence>
<dbReference type="AlphaFoldDB" id="A0AAD9WW51"/>
<feature type="region of interest" description="Disordered" evidence="1">
    <location>
        <begin position="1"/>
        <end position="53"/>
    </location>
</feature>
<organism evidence="2 3">
    <name type="scientific">Dipteronia dyeriana</name>
    <dbReference type="NCBI Taxonomy" id="168575"/>
    <lineage>
        <taxon>Eukaryota</taxon>
        <taxon>Viridiplantae</taxon>
        <taxon>Streptophyta</taxon>
        <taxon>Embryophyta</taxon>
        <taxon>Tracheophyta</taxon>
        <taxon>Spermatophyta</taxon>
        <taxon>Magnoliopsida</taxon>
        <taxon>eudicotyledons</taxon>
        <taxon>Gunneridae</taxon>
        <taxon>Pentapetalae</taxon>
        <taxon>rosids</taxon>
        <taxon>malvids</taxon>
        <taxon>Sapindales</taxon>
        <taxon>Sapindaceae</taxon>
        <taxon>Hippocastanoideae</taxon>
        <taxon>Acereae</taxon>
        <taxon>Dipteronia</taxon>
    </lineage>
</organism>
<dbReference type="InterPro" id="IPR021109">
    <property type="entry name" value="Peptidase_aspartic_dom_sf"/>
</dbReference>
<feature type="compositionally biased region" description="Polar residues" evidence="1">
    <location>
        <begin position="7"/>
        <end position="17"/>
    </location>
</feature>
<feature type="compositionally biased region" description="Basic and acidic residues" evidence="1">
    <location>
        <begin position="18"/>
        <end position="52"/>
    </location>
</feature>
<name>A0AAD9WW51_9ROSI</name>
<proteinExistence type="predicted"/>
<keyword evidence="3" id="KW-1185">Reference proteome</keyword>
<protein>
    <submittedName>
        <fullName evidence="2">Uncharacterized protein</fullName>
    </submittedName>
</protein>
<evidence type="ECO:0000313" key="3">
    <source>
        <dbReference type="Proteomes" id="UP001280121"/>
    </source>
</evidence>
<dbReference type="Proteomes" id="UP001280121">
    <property type="component" value="Unassembled WGS sequence"/>
</dbReference>
<sequence>MDRGTGALSNAVYTSNKKNSEDNKKGKSKEWKKVIDGNKNEGEFTKGNDQNHSKMSISDGLGLSMLSSTSQVKVVKFVAKPIRGVAEATLRIGSWQETCSMTVVPMDDFNLILGIEFFSKAKVILMPGLWGFVIEDRESLCYIQAEKEGIQTINKGK</sequence>
<dbReference type="Gene3D" id="2.40.70.10">
    <property type="entry name" value="Acid Proteases"/>
    <property type="match status" value="1"/>
</dbReference>
<reference evidence="2" key="1">
    <citation type="journal article" date="2023" name="Plant J.">
        <title>Genome sequences and population genomics provide insights into the demographic history, inbreeding, and mutation load of two 'living fossil' tree species of Dipteronia.</title>
        <authorList>
            <person name="Feng Y."/>
            <person name="Comes H.P."/>
            <person name="Chen J."/>
            <person name="Zhu S."/>
            <person name="Lu R."/>
            <person name="Zhang X."/>
            <person name="Li P."/>
            <person name="Qiu J."/>
            <person name="Olsen K.M."/>
            <person name="Qiu Y."/>
        </authorList>
    </citation>
    <scope>NUCLEOTIDE SEQUENCE</scope>
    <source>
        <strain evidence="2">KIB01</strain>
    </source>
</reference>